<keyword evidence="3" id="KW-1185">Reference proteome</keyword>
<reference evidence="4" key="1">
    <citation type="submission" date="2025-08" db="UniProtKB">
        <authorList>
            <consortium name="RefSeq"/>
        </authorList>
    </citation>
    <scope>IDENTIFICATION</scope>
</reference>
<dbReference type="PANTHER" id="PTHR21505:SF8">
    <property type="entry name" value="DPT-YFP REPRESSOR BY OVEREXPRESSION, ISOFORM D-RELATED"/>
    <property type="match status" value="1"/>
</dbReference>
<evidence type="ECO:0000259" key="2">
    <source>
        <dbReference type="PROSITE" id="PS51029"/>
    </source>
</evidence>
<feature type="compositionally biased region" description="Low complexity" evidence="1">
    <location>
        <begin position="244"/>
        <end position="254"/>
    </location>
</feature>
<feature type="compositionally biased region" description="Basic and acidic residues" evidence="1">
    <location>
        <begin position="288"/>
        <end position="316"/>
    </location>
</feature>
<dbReference type="GO" id="GO:0016301">
    <property type="term" value="F:kinase activity"/>
    <property type="evidence" value="ECO:0007669"/>
    <property type="project" value="UniProtKB-KW"/>
</dbReference>
<protein>
    <submittedName>
        <fullName evidence="4">Serine/threonine-protein kinase fray2 isoform X2</fullName>
    </submittedName>
</protein>
<dbReference type="PANTHER" id="PTHR21505">
    <property type="entry name" value="MADF DOMAIN-CONTAINING PROTEIN-RELATED"/>
    <property type="match status" value="1"/>
</dbReference>
<keyword evidence="4" id="KW-0418">Kinase</keyword>
<dbReference type="PROSITE" id="PS51029">
    <property type="entry name" value="MADF"/>
    <property type="match status" value="1"/>
</dbReference>
<evidence type="ECO:0000313" key="4">
    <source>
        <dbReference type="RefSeq" id="XP_016923874.3"/>
    </source>
</evidence>
<name>A0AB39YXH8_DROSZ</name>
<proteinExistence type="predicted"/>
<sequence length="370" mass="43934">MSHSHTAIEYWTEFFQMYRSMPELWLVRSKMYRDRRLKDESYGRLLDLMHTTDPHANIHTLKRKINNFRTSYRRELRKVLDSDHSYVPSLWYFKELDFLYELETGEMQLSNARVAHDQDPDTREVHHNDESISVYQPVMESEETLVFEQRDESGVENSGMGVNLIEESESDQVQHMVSEDDDMFSESFHTEEDVLRLEVGADVEAEPEPEPEHDQEPEVETSIRLKSEHKVEDYQANSLVTVKSSPYANTSSSSAHLRHNSEPMTRIRIRRRRSSNDTDYGQSARKRRVEEIPDRDRDRERDIERGRDRDRSRESESENECDLIGRRMATHFRHMRPDQRLFAERIISEVLVYGRMNRLSFEARFLPAGK</sequence>
<accession>A0AB39YXH8</accession>
<dbReference type="SMART" id="SM00595">
    <property type="entry name" value="MADF"/>
    <property type="match status" value="1"/>
</dbReference>
<feature type="compositionally biased region" description="Basic and acidic residues" evidence="1">
    <location>
        <begin position="210"/>
        <end position="233"/>
    </location>
</feature>
<dbReference type="Proteomes" id="UP001652628">
    <property type="component" value="Chromosome X"/>
</dbReference>
<evidence type="ECO:0000256" key="1">
    <source>
        <dbReference type="SAM" id="MobiDB-lite"/>
    </source>
</evidence>
<dbReference type="Pfam" id="PF10545">
    <property type="entry name" value="MADF_DNA_bdg"/>
    <property type="match status" value="1"/>
</dbReference>
<dbReference type="AlphaFoldDB" id="A0AB39YXH8"/>
<evidence type="ECO:0000313" key="3">
    <source>
        <dbReference type="Proteomes" id="UP001652628"/>
    </source>
</evidence>
<dbReference type="RefSeq" id="XP_016923874.3">
    <property type="nucleotide sequence ID" value="XM_017068385.4"/>
</dbReference>
<feature type="domain" description="MADF" evidence="2">
    <location>
        <begin position="13"/>
        <end position="104"/>
    </location>
</feature>
<dbReference type="InterPro" id="IPR006578">
    <property type="entry name" value="MADF-dom"/>
</dbReference>
<dbReference type="GeneID" id="108005200"/>
<gene>
    <name evidence="4" type="primary">LOC108005200</name>
</gene>
<keyword evidence="4" id="KW-0808">Transferase</keyword>
<organism evidence="3 4">
    <name type="scientific">Drosophila suzukii</name>
    <name type="common">Spotted-wing drosophila fruit fly</name>
    <dbReference type="NCBI Taxonomy" id="28584"/>
    <lineage>
        <taxon>Eukaryota</taxon>
        <taxon>Metazoa</taxon>
        <taxon>Ecdysozoa</taxon>
        <taxon>Arthropoda</taxon>
        <taxon>Hexapoda</taxon>
        <taxon>Insecta</taxon>
        <taxon>Pterygota</taxon>
        <taxon>Neoptera</taxon>
        <taxon>Endopterygota</taxon>
        <taxon>Diptera</taxon>
        <taxon>Brachycera</taxon>
        <taxon>Muscomorpha</taxon>
        <taxon>Ephydroidea</taxon>
        <taxon>Drosophilidae</taxon>
        <taxon>Drosophila</taxon>
        <taxon>Sophophora</taxon>
    </lineage>
</organism>
<feature type="region of interest" description="Disordered" evidence="1">
    <location>
        <begin position="203"/>
        <end position="319"/>
    </location>
</feature>